<dbReference type="AlphaFoldDB" id="A0A382WBD9"/>
<evidence type="ECO:0000313" key="1">
    <source>
        <dbReference type="EMBL" id="SVD55461.1"/>
    </source>
</evidence>
<name>A0A382WBD9_9ZZZZ</name>
<accession>A0A382WBD9</accession>
<gene>
    <name evidence="1" type="ORF">METZ01_LOCUS408315</name>
</gene>
<organism evidence="1">
    <name type="scientific">marine metagenome</name>
    <dbReference type="NCBI Taxonomy" id="408172"/>
    <lineage>
        <taxon>unclassified sequences</taxon>
        <taxon>metagenomes</taxon>
        <taxon>ecological metagenomes</taxon>
    </lineage>
</organism>
<reference evidence="1" key="1">
    <citation type="submission" date="2018-05" db="EMBL/GenBank/DDBJ databases">
        <authorList>
            <person name="Lanie J.A."/>
            <person name="Ng W.-L."/>
            <person name="Kazmierczak K.M."/>
            <person name="Andrzejewski T.M."/>
            <person name="Davidsen T.M."/>
            <person name="Wayne K.J."/>
            <person name="Tettelin H."/>
            <person name="Glass J.I."/>
            <person name="Rusch D."/>
            <person name="Podicherti R."/>
            <person name="Tsui H.-C.T."/>
            <person name="Winkler M.E."/>
        </authorList>
    </citation>
    <scope>NUCLEOTIDE SEQUENCE</scope>
</reference>
<dbReference type="EMBL" id="UINC01158107">
    <property type="protein sequence ID" value="SVD55461.1"/>
    <property type="molecule type" value="Genomic_DNA"/>
</dbReference>
<proteinExistence type="predicted"/>
<feature type="non-terminal residue" evidence="1">
    <location>
        <position position="30"/>
    </location>
</feature>
<sequence length="30" mass="3477">MNQPISNSHFENLVEKIWPKLEGIKSNPLL</sequence>
<protein>
    <submittedName>
        <fullName evidence="1">Uncharacterized protein</fullName>
    </submittedName>
</protein>